<dbReference type="GO" id="GO:0006955">
    <property type="term" value="P:immune response"/>
    <property type="evidence" value="ECO:0007669"/>
    <property type="project" value="TreeGrafter"/>
</dbReference>
<dbReference type="PRINTS" id="PR01638">
    <property type="entry name" value="MHCCLASSI"/>
</dbReference>
<dbReference type="InterPro" id="IPR001039">
    <property type="entry name" value="MHC_I_a_a1/a2"/>
</dbReference>
<keyword evidence="3" id="KW-0732">Signal</keyword>
<dbReference type="PANTHER" id="PTHR16675:SF237">
    <property type="entry name" value="MHC CLASS I ANTIGEN TRANSCRIPT VARIANT 1-RELATED"/>
    <property type="match status" value="1"/>
</dbReference>
<evidence type="ECO:0000256" key="1">
    <source>
        <dbReference type="ARBA" id="ARBA00023180"/>
    </source>
</evidence>
<evidence type="ECO:0000256" key="2">
    <source>
        <dbReference type="RuleBase" id="RU004439"/>
    </source>
</evidence>
<dbReference type="InterPro" id="IPR011161">
    <property type="entry name" value="MHC_I-like_Ag-recog"/>
</dbReference>
<dbReference type="InterPro" id="IPR011162">
    <property type="entry name" value="MHC_I/II-like_Ag-recog"/>
</dbReference>
<comment type="caution">
    <text evidence="5">The sequence shown here is derived from an EMBL/GenBank/DDBJ whole genome shotgun (WGS) entry which is preliminary data.</text>
</comment>
<evidence type="ECO:0000259" key="4">
    <source>
        <dbReference type="Pfam" id="PF00129"/>
    </source>
</evidence>
<feature type="signal peptide" evidence="3">
    <location>
        <begin position="1"/>
        <end position="20"/>
    </location>
</feature>
<sequence>MDMKPLMGLLLLLCHHSVSSVIHSMKYFETVSSGVSIFPEFVAVVMLDELQFMYYDSKIQTIEVKQWMDQLTRGEPDYMKRITRLLLGNQHESKFMIEILKKDFNQTGLHICQRTYGCEWDDEDNTTDGYEQFGYDGENFIELDLKTWTWISLTPLALPIKQKWNQDRAYLKYQERFYTKKCIDDLKKLLSYGKSTLQRTGRVT</sequence>
<feature type="domain" description="MHC class I-like antigen recognition-like" evidence="4">
    <location>
        <begin position="23"/>
        <end position="197"/>
    </location>
</feature>
<dbReference type="Proteomes" id="UP001174136">
    <property type="component" value="Unassembled WGS sequence"/>
</dbReference>
<dbReference type="SUPFAM" id="SSF54452">
    <property type="entry name" value="MHC antigen-recognition domain"/>
    <property type="match status" value="1"/>
</dbReference>
<dbReference type="GO" id="GO:0009897">
    <property type="term" value="C:external side of plasma membrane"/>
    <property type="evidence" value="ECO:0007669"/>
    <property type="project" value="TreeGrafter"/>
</dbReference>
<reference evidence="5" key="1">
    <citation type="journal article" date="2023" name="Front. Mar. Sci.">
        <title>A new Merluccius polli reference genome to investigate the effects of global change in West African waters.</title>
        <authorList>
            <person name="Mateo J.L."/>
            <person name="Blanco-Fernandez C."/>
            <person name="Garcia-Vazquez E."/>
            <person name="Machado-Schiaffino G."/>
        </authorList>
    </citation>
    <scope>NUCLEOTIDE SEQUENCE</scope>
    <source>
        <strain evidence="5">C29</strain>
        <tissue evidence="5">Fin</tissue>
    </source>
</reference>
<gene>
    <name evidence="5" type="primary">MR1_32</name>
    <name evidence="5" type="ORF">N1851_027795</name>
</gene>
<dbReference type="InterPro" id="IPR050208">
    <property type="entry name" value="MHC_class-I_related"/>
</dbReference>
<accession>A0AA47M9T3</accession>
<evidence type="ECO:0000256" key="3">
    <source>
        <dbReference type="SAM" id="SignalP"/>
    </source>
</evidence>
<keyword evidence="6" id="KW-1185">Reference proteome</keyword>
<dbReference type="Gene3D" id="3.30.500.10">
    <property type="entry name" value="MHC class I-like antigen recognition-like"/>
    <property type="match status" value="1"/>
</dbReference>
<organism evidence="5 6">
    <name type="scientific">Merluccius polli</name>
    <name type="common">Benguela hake</name>
    <name type="synonym">Merluccius cadenati</name>
    <dbReference type="NCBI Taxonomy" id="89951"/>
    <lineage>
        <taxon>Eukaryota</taxon>
        <taxon>Metazoa</taxon>
        <taxon>Chordata</taxon>
        <taxon>Craniata</taxon>
        <taxon>Vertebrata</taxon>
        <taxon>Euteleostomi</taxon>
        <taxon>Actinopterygii</taxon>
        <taxon>Neopterygii</taxon>
        <taxon>Teleostei</taxon>
        <taxon>Neoteleostei</taxon>
        <taxon>Acanthomorphata</taxon>
        <taxon>Zeiogadaria</taxon>
        <taxon>Gadariae</taxon>
        <taxon>Gadiformes</taxon>
        <taxon>Gadoidei</taxon>
        <taxon>Merlucciidae</taxon>
        <taxon>Merluccius</taxon>
    </lineage>
</organism>
<feature type="chain" id="PRO_5041408702" evidence="3">
    <location>
        <begin position="21"/>
        <end position="204"/>
    </location>
</feature>
<protein>
    <submittedName>
        <fullName evidence="5">Major histocompatibility complex class I-related gene protein</fullName>
    </submittedName>
</protein>
<evidence type="ECO:0000313" key="5">
    <source>
        <dbReference type="EMBL" id="KAK0136303.1"/>
    </source>
</evidence>
<comment type="similarity">
    <text evidence="2">Belongs to the MHC class I family.</text>
</comment>
<dbReference type="PANTHER" id="PTHR16675">
    <property type="entry name" value="MHC CLASS I-RELATED"/>
    <property type="match status" value="1"/>
</dbReference>
<keyword evidence="1" id="KW-0325">Glycoprotein</keyword>
<dbReference type="AlphaFoldDB" id="A0AA47M9T3"/>
<dbReference type="InterPro" id="IPR037055">
    <property type="entry name" value="MHC_I-like_Ag-recog_sf"/>
</dbReference>
<evidence type="ECO:0000313" key="6">
    <source>
        <dbReference type="Proteomes" id="UP001174136"/>
    </source>
</evidence>
<dbReference type="FunFam" id="3.30.500.10:FF:000001">
    <property type="entry name" value="H-2 class I histocompatibility antigen, alpha chain"/>
    <property type="match status" value="1"/>
</dbReference>
<dbReference type="EMBL" id="JAOPHQ010005177">
    <property type="protein sequence ID" value="KAK0136303.1"/>
    <property type="molecule type" value="Genomic_DNA"/>
</dbReference>
<proteinExistence type="inferred from homology"/>
<dbReference type="GO" id="GO:0005615">
    <property type="term" value="C:extracellular space"/>
    <property type="evidence" value="ECO:0007669"/>
    <property type="project" value="TreeGrafter"/>
</dbReference>
<dbReference type="Pfam" id="PF00129">
    <property type="entry name" value="MHC_I"/>
    <property type="match status" value="1"/>
</dbReference>
<name>A0AA47M9T3_MERPO</name>